<dbReference type="EMBL" id="JAVDYJ010000001">
    <property type="protein sequence ID" value="MDR7346719.1"/>
    <property type="molecule type" value="Genomic_DNA"/>
</dbReference>
<reference evidence="3 4" key="1">
    <citation type="submission" date="2023-07" db="EMBL/GenBank/DDBJ databases">
        <title>Sequencing the genomes of 1000 actinobacteria strains.</title>
        <authorList>
            <person name="Klenk H.-P."/>
        </authorList>
    </citation>
    <scope>NUCLEOTIDE SEQUENCE [LARGE SCALE GENOMIC DNA]</scope>
    <source>
        <strain evidence="3 4">DSM 22966</strain>
    </source>
</reference>
<dbReference type="InterPro" id="IPR003615">
    <property type="entry name" value="HNH_nuc"/>
</dbReference>
<protein>
    <recommendedName>
        <fullName evidence="2">HNH nuclease domain-containing protein</fullName>
    </recommendedName>
</protein>
<name>A0ABU2B2V3_9MICC</name>
<evidence type="ECO:0000259" key="2">
    <source>
        <dbReference type="SMART" id="SM00507"/>
    </source>
</evidence>
<feature type="region of interest" description="Disordered" evidence="1">
    <location>
        <begin position="356"/>
        <end position="422"/>
    </location>
</feature>
<gene>
    <name evidence="3" type="ORF">J2S62_000976</name>
</gene>
<feature type="domain" description="HNH nuclease" evidence="2">
    <location>
        <begin position="600"/>
        <end position="652"/>
    </location>
</feature>
<dbReference type="Gene3D" id="1.10.30.50">
    <property type="match status" value="1"/>
</dbReference>
<dbReference type="InterPro" id="IPR002711">
    <property type="entry name" value="HNH"/>
</dbReference>
<dbReference type="SMART" id="SM00507">
    <property type="entry name" value="HNHc"/>
    <property type="match status" value="1"/>
</dbReference>
<proteinExistence type="predicted"/>
<feature type="region of interest" description="Disordered" evidence="1">
    <location>
        <begin position="64"/>
        <end position="108"/>
    </location>
</feature>
<evidence type="ECO:0000313" key="4">
    <source>
        <dbReference type="Proteomes" id="UP001183794"/>
    </source>
</evidence>
<dbReference type="RefSeq" id="WP_310172024.1">
    <property type="nucleotide sequence ID" value="NZ_BAABHE010000002.1"/>
</dbReference>
<evidence type="ECO:0000256" key="1">
    <source>
        <dbReference type="SAM" id="MobiDB-lite"/>
    </source>
</evidence>
<organism evidence="3 4">
    <name type="scientific">Enteractinococcus fodinae</name>
    <dbReference type="NCBI Taxonomy" id="684663"/>
    <lineage>
        <taxon>Bacteria</taxon>
        <taxon>Bacillati</taxon>
        <taxon>Actinomycetota</taxon>
        <taxon>Actinomycetes</taxon>
        <taxon>Micrococcales</taxon>
        <taxon>Micrococcaceae</taxon>
    </lineage>
</organism>
<dbReference type="CDD" id="cd00085">
    <property type="entry name" value="HNHc"/>
    <property type="match status" value="1"/>
</dbReference>
<dbReference type="Pfam" id="PF01844">
    <property type="entry name" value="HNH"/>
    <property type="match status" value="1"/>
</dbReference>
<feature type="compositionally biased region" description="Polar residues" evidence="1">
    <location>
        <begin position="381"/>
        <end position="394"/>
    </location>
</feature>
<feature type="region of interest" description="Disordered" evidence="1">
    <location>
        <begin position="522"/>
        <end position="547"/>
    </location>
</feature>
<accession>A0ABU2B2V3</accession>
<feature type="compositionally biased region" description="Basic and acidic residues" evidence="1">
    <location>
        <begin position="395"/>
        <end position="410"/>
    </location>
</feature>
<dbReference type="Proteomes" id="UP001183794">
    <property type="component" value="Unassembled WGS sequence"/>
</dbReference>
<keyword evidence="4" id="KW-1185">Reference proteome</keyword>
<evidence type="ECO:0000313" key="3">
    <source>
        <dbReference type="EMBL" id="MDR7346719.1"/>
    </source>
</evidence>
<sequence length="690" mass="75805">MEIPTVLPPLGEPVSTDLLNLAALDDASFGEILHAATLLTRIVTQQIADPQTYHQVATFADANGADWSGFQPPSEQANLLKEPPSDNSPTGTAEDTTQPPPTAPAAPDNYCDTLPAIGHMLSQLTRYQEVNLTHFSRYLEASMKEQRSYLGTPYKDSHFKDAIDYLVETMRISRHSARKIVRRGVYFAPRPGTDPQLRSGQPVFNGLAKSLAAGRLPIENADKIIALDEDLTKYSEKTHQPAERKDLALQAFESTLIEAGEAATPDELSKTKHRWLNHIAHWVCPDGPSPAQAMAKQADNELRMREHADGSATYSMHATTEASAVFKNFMLHQLNFNGSPVKIPEKVFSLLNTFKTARDAQDPPSRPENSQAETGADDQPTGGSFKSGTSTVQRDSSEPRVEERGPENETKCATGRTGATYSAGEVLGPIDTWDTTPDLDDVVAEDSNGEPVSAREVDLLDHMTTGQRLGTILVSLFYNMVSLDPGLLGAKKAHGASAQLMIVQDIETAYETLGLEQIPEAARRPRGSPGLQTSVIKRPNPDEPEKRAWTPYQSEAVNIGPIHPRDAEILACSSDLVGQIWDGPDTVLQQKRAQRFFTLAQRRAILARDKGCQAPGCAIPAVNCAIHHIKEWFEGGMTDETNGVTLCPRHHAAVHNGKWVIRRHEGLLFFQPAPWLDPTQPLLRNIYWNI</sequence>
<comment type="caution">
    <text evidence="3">The sequence shown here is derived from an EMBL/GenBank/DDBJ whole genome shotgun (WGS) entry which is preliminary data.</text>
</comment>